<dbReference type="EMBL" id="VYZN01000011">
    <property type="protein sequence ID" value="KAE9542294.1"/>
    <property type="molecule type" value="Genomic_DNA"/>
</dbReference>
<accession>A0A6G0TZQ8</accession>
<organism evidence="1 2">
    <name type="scientific">Aphis glycines</name>
    <name type="common">Soybean aphid</name>
    <dbReference type="NCBI Taxonomy" id="307491"/>
    <lineage>
        <taxon>Eukaryota</taxon>
        <taxon>Metazoa</taxon>
        <taxon>Ecdysozoa</taxon>
        <taxon>Arthropoda</taxon>
        <taxon>Hexapoda</taxon>
        <taxon>Insecta</taxon>
        <taxon>Pterygota</taxon>
        <taxon>Neoptera</taxon>
        <taxon>Paraneoptera</taxon>
        <taxon>Hemiptera</taxon>
        <taxon>Sternorrhyncha</taxon>
        <taxon>Aphidomorpha</taxon>
        <taxon>Aphidoidea</taxon>
        <taxon>Aphididae</taxon>
        <taxon>Aphidini</taxon>
        <taxon>Aphis</taxon>
        <taxon>Aphis</taxon>
    </lineage>
</organism>
<reference evidence="1 2" key="1">
    <citation type="submission" date="2019-08" db="EMBL/GenBank/DDBJ databases">
        <title>The genome of the soybean aphid Biotype 1, its phylome, world population structure and adaptation to the North American continent.</title>
        <authorList>
            <person name="Giordano R."/>
            <person name="Donthu R.K."/>
            <person name="Hernandez A.G."/>
            <person name="Wright C.L."/>
            <person name="Zimin A.V."/>
        </authorList>
    </citation>
    <scope>NUCLEOTIDE SEQUENCE [LARGE SCALE GENOMIC DNA]</scope>
    <source>
        <tissue evidence="1">Whole aphids</tissue>
    </source>
</reference>
<protein>
    <recommendedName>
        <fullName evidence="3">SAM domain-containing protein</fullName>
    </recommendedName>
</protein>
<dbReference type="InterPro" id="IPR013761">
    <property type="entry name" value="SAM/pointed_sf"/>
</dbReference>
<comment type="caution">
    <text evidence="1">The sequence shown here is derived from an EMBL/GenBank/DDBJ whole genome shotgun (WGS) entry which is preliminary data.</text>
</comment>
<proteinExistence type="predicted"/>
<keyword evidence="2" id="KW-1185">Reference proteome</keyword>
<evidence type="ECO:0008006" key="3">
    <source>
        <dbReference type="Google" id="ProtNLM"/>
    </source>
</evidence>
<evidence type="ECO:0000313" key="1">
    <source>
        <dbReference type="EMBL" id="KAE9542294.1"/>
    </source>
</evidence>
<dbReference type="Gene3D" id="1.10.150.50">
    <property type="entry name" value="Transcription Factor, Ets-1"/>
    <property type="match status" value="1"/>
</dbReference>
<evidence type="ECO:0000313" key="2">
    <source>
        <dbReference type="Proteomes" id="UP000475862"/>
    </source>
</evidence>
<name>A0A6G0TZQ8_APHGL</name>
<dbReference type="OrthoDB" id="6602348at2759"/>
<sequence>MDEFTVSTLKEWGFDNLVDRFKEEEIDSEAFLALTENMIAKLLPTLGKQSKFNKELIKLKEKINKEKETYSLVSSDSLGSLTNSADLDIANLDFIIANGSNSSNPTVQTLYGTVCAEDFNVATGSQNVYTDISNTTGVTTENINSGDDYYKFNNTLNYTIRNLLCSVIIKHEFLNQGNQQISKSKFIYLSKGISSLFSSENENTYFTPYSKQGLIISPNRGKLYDKYCNLKRNILKLNNKRKSAESNDSQKHFSEDDFEDSLNWLKNNVEPENILHKLWNETAEFRLNTQKNLNVIDLYPALKKPTGHYLIDLNFGHLYPGDDDLASLLLLPFMFQPTNVVLKNKKTHRPSKIEQSRAFITHIVCANELKTLHQQKKDRALFLGLTVQPYVVVIGDIDDKPYKRLQIKIQYSNINNKLRCNDSLYHVTSLTLTCNHYLLLIGISSLFSSENENTYFTPYSKQGLIISPNRGKLYDKYCNLKRNILKLNNKRKSAESNDSQKHFSEDDFEDSLNWLKNNVEPENILHKLWNETAEFRLNTQKNLNVIDLYPALKKPTGHYLIDLNFGHLYPGDDDLASLLLLPFMFQPTNVVLKNKKTHRPSKIEQSRAFITHIVCANELKTLHQQKKDRALFLGLTVQPYVVVIGDIDELDPIHAYTIIDDT</sequence>
<gene>
    <name evidence="1" type="ORF">AGLY_003421</name>
</gene>
<dbReference type="Proteomes" id="UP000475862">
    <property type="component" value="Unassembled WGS sequence"/>
</dbReference>
<dbReference type="AlphaFoldDB" id="A0A6G0TZQ8"/>